<dbReference type="SUPFAM" id="SSF49606">
    <property type="entry name" value="Neurophysin II"/>
    <property type="match status" value="1"/>
</dbReference>
<keyword evidence="3" id="KW-1185">Reference proteome</keyword>
<dbReference type="SMART" id="SM00003">
    <property type="entry name" value="NH"/>
    <property type="match status" value="1"/>
</dbReference>
<dbReference type="GO" id="GO:0005185">
    <property type="term" value="F:neurohypophyseal hormone activity"/>
    <property type="evidence" value="ECO:0007669"/>
    <property type="project" value="InterPro"/>
</dbReference>
<dbReference type="Gene3D" id="2.60.9.10">
    <property type="entry name" value="Neurohypophysial hormone domain"/>
    <property type="match status" value="1"/>
</dbReference>
<evidence type="ECO:0000313" key="4">
    <source>
        <dbReference type="WBParaSite" id="maker-uti_cns_0006175-snap-gene-0.2-mRNA-1"/>
    </source>
</evidence>
<dbReference type="WBParaSite" id="maker-uti_cns_0006175-snap-gene-0.2-mRNA-1">
    <property type="protein sequence ID" value="maker-uti_cns_0006175-snap-gene-0.2-mRNA-1"/>
    <property type="gene ID" value="maker-uti_cns_0006175-snap-gene-0.2"/>
</dbReference>
<dbReference type="PRINTS" id="PR00831">
    <property type="entry name" value="NEUROPHYSIN"/>
</dbReference>
<comment type="similarity">
    <text evidence="1">Belongs to the vasopressin/oxytocin family.</text>
</comment>
<dbReference type="InterPro" id="IPR000981">
    <property type="entry name" value="Neurhyp_horm"/>
</dbReference>
<evidence type="ECO:0000256" key="1">
    <source>
        <dbReference type="ARBA" id="ARBA00007369"/>
    </source>
</evidence>
<name>A0A1I8HIC0_9PLAT</name>
<dbReference type="GO" id="GO:0005615">
    <property type="term" value="C:extracellular space"/>
    <property type="evidence" value="ECO:0007669"/>
    <property type="project" value="TreeGrafter"/>
</dbReference>
<organism evidence="3 4">
    <name type="scientific">Macrostomum lignano</name>
    <dbReference type="NCBI Taxonomy" id="282301"/>
    <lineage>
        <taxon>Eukaryota</taxon>
        <taxon>Metazoa</taxon>
        <taxon>Spiralia</taxon>
        <taxon>Lophotrochozoa</taxon>
        <taxon>Platyhelminthes</taxon>
        <taxon>Rhabditophora</taxon>
        <taxon>Macrostomorpha</taxon>
        <taxon>Macrostomida</taxon>
        <taxon>Macrostomidae</taxon>
        <taxon>Macrostomum</taxon>
    </lineage>
</organism>
<dbReference type="Pfam" id="PF00184">
    <property type="entry name" value="Hormone_5"/>
    <property type="match status" value="1"/>
</dbReference>
<proteinExistence type="inferred from homology"/>
<protein>
    <submittedName>
        <fullName evidence="4">Oxytocin</fullName>
    </submittedName>
</protein>
<dbReference type="AlphaFoldDB" id="A0A1I8HIC0"/>
<dbReference type="InterPro" id="IPR036387">
    <property type="entry name" value="Neurhyp_horm_dom_sf"/>
</dbReference>
<keyword evidence="2" id="KW-1015">Disulfide bond</keyword>
<dbReference type="Proteomes" id="UP000095280">
    <property type="component" value="Unplaced"/>
</dbReference>
<accession>A0A1I8HIC0</accession>
<dbReference type="PANTHER" id="PTHR11681">
    <property type="entry name" value="NEUROPHYSIN"/>
    <property type="match status" value="1"/>
</dbReference>
<evidence type="ECO:0000256" key="2">
    <source>
        <dbReference type="ARBA" id="ARBA00023157"/>
    </source>
</evidence>
<reference evidence="4" key="1">
    <citation type="submission" date="2016-11" db="UniProtKB">
        <authorList>
            <consortium name="WormBaseParasite"/>
        </authorList>
    </citation>
    <scope>IDENTIFICATION</scope>
</reference>
<dbReference type="PANTHER" id="PTHR11681:SF5">
    <property type="entry name" value="ISOTOCIN"/>
    <property type="match status" value="1"/>
</dbReference>
<sequence>KPSDPFVTRSTFVLLMAALLNAKSWVRLLALLLAACHLCELCFVANCPPGKQLSACKPSCGSGKGVCLGRSLCCGNFGCIVGNAARKDCAGADEMRAFLGRLTCRRSLPRCTLERGGRCSAPGVCCDLDSCRAAKECNEFRWGRSTDGSA</sequence>
<evidence type="ECO:0000313" key="3">
    <source>
        <dbReference type="Proteomes" id="UP000095280"/>
    </source>
</evidence>
<dbReference type="GO" id="GO:0030141">
    <property type="term" value="C:secretory granule"/>
    <property type="evidence" value="ECO:0007669"/>
    <property type="project" value="TreeGrafter"/>
</dbReference>